<evidence type="ECO:0000256" key="1">
    <source>
        <dbReference type="SAM" id="MobiDB-lite"/>
    </source>
</evidence>
<feature type="transmembrane region" description="Helical" evidence="2">
    <location>
        <begin position="201"/>
        <end position="218"/>
    </location>
</feature>
<dbReference type="Pfam" id="PF13197">
    <property type="entry name" value="DUF4013"/>
    <property type="match status" value="1"/>
</dbReference>
<feature type="compositionally biased region" description="Basic and acidic residues" evidence="1">
    <location>
        <begin position="341"/>
        <end position="362"/>
    </location>
</feature>
<dbReference type="Proteomes" id="UP001597185">
    <property type="component" value="Unassembled WGS sequence"/>
</dbReference>
<comment type="caution">
    <text evidence="3">The sequence shown here is derived from an EMBL/GenBank/DDBJ whole genome shotgun (WGS) entry which is preliminary data.</text>
</comment>
<accession>A0ABD6BX99</accession>
<feature type="transmembrane region" description="Helical" evidence="2">
    <location>
        <begin position="42"/>
        <end position="64"/>
    </location>
</feature>
<evidence type="ECO:0000256" key="2">
    <source>
        <dbReference type="SAM" id="Phobius"/>
    </source>
</evidence>
<keyword evidence="2" id="KW-0472">Membrane</keyword>
<sequence length="387" mass="39381">MLRRAVTALARSTDVTGIIVVGGLLTLSTWIAFPLWVAATIAAPPVAVAGPIVVTPALVVRGYFIRILADGMETGNADGAASFVAWNELYCDGVKSVLVSAVLLAPLLALLATATGTGVALRSGTVDPEPIAAPIESALGPDGTTAIVAAGVGLLTVVTVTYLLAYAYVKPAALAAFAASGRLRDGLRPSRVVRVAGSGRYAVAWVVAAATLVVGYALAGPLVLIAVGGVVVFVVRTVAYGVYGRGARAALSEGAPAKPARETAAPGDTPASVSPREPAPRSVPAAAGHRRQGVRSMGDGGSRSARTEASPAVQSGRTVPIDRRRSPDAASETRAANAGRGGERRTTDVDRRLPSDDRRVNDGSDPDGSAGFAWVSEETMTDGKDKS</sequence>
<feature type="transmembrane region" description="Helical" evidence="2">
    <location>
        <begin position="146"/>
        <end position="169"/>
    </location>
</feature>
<keyword evidence="2" id="KW-1133">Transmembrane helix</keyword>
<keyword evidence="4" id="KW-1185">Reference proteome</keyword>
<dbReference type="RefSeq" id="WP_256417122.1">
    <property type="nucleotide sequence ID" value="NZ_JANHDL010000002.1"/>
</dbReference>
<reference evidence="3 4" key="1">
    <citation type="journal article" date="2019" name="Int. J. Syst. Evol. Microbiol.">
        <title>The Global Catalogue of Microorganisms (GCM) 10K type strain sequencing project: providing services to taxonomists for standard genome sequencing and annotation.</title>
        <authorList>
            <consortium name="The Broad Institute Genomics Platform"/>
            <consortium name="The Broad Institute Genome Sequencing Center for Infectious Disease"/>
            <person name="Wu L."/>
            <person name="Ma J."/>
        </authorList>
    </citation>
    <scope>NUCLEOTIDE SEQUENCE [LARGE SCALE GENOMIC DNA]</scope>
    <source>
        <strain evidence="3 4">CGMCC 1.12689</strain>
    </source>
</reference>
<dbReference type="AlphaFoldDB" id="A0ABD6BX99"/>
<organism evidence="3 4">
    <name type="scientific">Halorubrum laminariae</name>
    <dbReference type="NCBI Taxonomy" id="1433523"/>
    <lineage>
        <taxon>Archaea</taxon>
        <taxon>Methanobacteriati</taxon>
        <taxon>Methanobacteriota</taxon>
        <taxon>Stenosarchaea group</taxon>
        <taxon>Halobacteria</taxon>
        <taxon>Halobacteriales</taxon>
        <taxon>Haloferacaceae</taxon>
        <taxon>Halorubrum</taxon>
    </lineage>
</organism>
<gene>
    <name evidence="3" type="ORF">ACFR9T_01540</name>
</gene>
<feature type="transmembrane region" description="Helical" evidence="2">
    <location>
        <begin position="224"/>
        <end position="243"/>
    </location>
</feature>
<name>A0ABD6BX99_9EURY</name>
<feature type="transmembrane region" description="Helical" evidence="2">
    <location>
        <begin position="97"/>
        <end position="121"/>
    </location>
</feature>
<dbReference type="InterPro" id="IPR025098">
    <property type="entry name" value="DUF4013"/>
</dbReference>
<feature type="region of interest" description="Disordered" evidence="1">
    <location>
        <begin position="253"/>
        <end position="387"/>
    </location>
</feature>
<feature type="transmembrane region" description="Helical" evidence="2">
    <location>
        <begin position="12"/>
        <end position="36"/>
    </location>
</feature>
<dbReference type="EMBL" id="JBHUDB010000001">
    <property type="protein sequence ID" value="MFD1569284.1"/>
    <property type="molecule type" value="Genomic_DNA"/>
</dbReference>
<evidence type="ECO:0000313" key="3">
    <source>
        <dbReference type="EMBL" id="MFD1569284.1"/>
    </source>
</evidence>
<keyword evidence="2" id="KW-0812">Transmembrane</keyword>
<evidence type="ECO:0000313" key="4">
    <source>
        <dbReference type="Proteomes" id="UP001597185"/>
    </source>
</evidence>
<proteinExistence type="predicted"/>
<protein>
    <submittedName>
        <fullName evidence="3">DUF4013 domain-containing protein</fullName>
    </submittedName>
</protein>